<dbReference type="STRING" id="1301098.PKB_0876"/>
<keyword evidence="1" id="KW-0472">Membrane</keyword>
<dbReference type="InterPro" id="IPR045584">
    <property type="entry name" value="Pilin-like"/>
</dbReference>
<evidence type="ECO:0000313" key="2">
    <source>
        <dbReference type="EMBL" id="CDF82242.1"/>
    </source>
</evidence>
<dbReference type="eggNOG" id="COG4966">
    <property type="taxonomic scope" value="Bacteria"/>
</dbReference>
<dbReference type="PATRIC" id="fig|1301098.3.peg.880"/>
<reference evidence="2 3" key="1">
    <citation type="submission" date="2013-03" db="EMBL/GenBank/DDBJ databases">
        <authorList>
            <person name="Linke B."/>
        </authorList>
    </citation>
    <scope>NUCLEOTIDE SEQUENCE [LARGE SCALE GENOMIC DNA]</scope>
    <source>
        <strain evidence="2 3">B13</strain>
    </source>
</reference>
<dbReference type="SUPFAM" id="SSF54523">
    <property type="entry name" value="Pili subunits"/>
    <property type="match status" value="1"/>
</dbReference>
<dbReference type="KEGG" id="pkc:PKB_0876"/>
<dbReference type="RefSeq" id="WP_043249309.1">
    <property type="nucleotide sequence ID" value="NZ_HG322950.1"/>
</dbReference>
<name>A0A024HCK7_PSEKB</name>
<sequence>MSTHVSPGRQSGLSLIELMVALAIGSLLILGATQLYINNKAHFQFQQGQLSNQENARYALLLLDQQLARTGYRYLPQDSLESAFPALGSSNGCPAFSAGQTFQLTSDGNGICIRYQGASDETAQSSSGNQYDCLGKFVSRGTSILTRISYVAGSTPSSGTLTCKAQDGTEQTLISGVAGFVFSTLPSTNASSLSVGYAALLASGAVTRGGMSSDIASRWKTISGKTLSEDTAYAYQIAQGSVMLRNLMP</sequence>
<reference evidence="2 3" key="2">
    <citation type="submission" date="2014-05" db="EMBL/GenBank/DDBJ databases">
        <title>Genome sequence of the 3-chlorobenzoate degrading bacterium Pseudomonas knackmussii B13 shows multiple evidence for horizontal gene transfer.</title>
        <authorList>
            <person name="Miyazaki R."/>
            <person name="Bertelli C."/>
            <person name="Falquet L."/>
            <person name="Robinson-Rechavi M."/>
            <person name="Gharib W."/>
            <person name="Roy S."/>
            <person name="Van der Meer J.R."/>
        </authorList>
    </citation>
    <scope>NUCLEOTIDE SEQUENCE [LARGE SCALE GENOMIC DNA]</scope>
    <source>
        <strain evidence="2 3">B13</strain>
    </source>
</reference>
<feature type="transmembrane region" description="Helical" evidence="1">
    <location>
        <begin position="12"/>
        <end position="37"/>
    </location>
</feature>
<evidence type="ECO:0000313" key="3">
    <source>
        <dbReference type="Proteomes" id="UP000025241"/>
    </source>
</evidence>
<dbReference type="PROSITE" id="PS00409">
    <property type="entry name" value="PROKAR_NTER_METHYL"/>
    <property type="match status" value="1"/>
</dbReference>
<keyword evidence="1" id="KW-0812">Transmembrane</keyword>
<dbReference type="Proteomes" id="UP000025241">
    <property type="component" value="Chromosome I"/>
</dbReference>
<dbReference type="HOGENOM" id="CLU_088568_0_0_6"/>
<evidence type="ECO:0000256" key="1">
    <source>
        <dbReference type="SAM" id="Phobius"/>
    </source>
</evidence>
<keyword evidence="1" id="KW-1133">Transmembrane helix</keyword>
<dbReference type="NCBIfam" id="TIGR02532">
    <property type="entry name" value="IV_pilin_GFxxxE"/>
    <property type="match status" value="1"/>
</dbReference>
<gene>
    <name evidence="2" type="ORF">PKB_0876</name>
</gene>
<organism evidence="2 3">
    <name type="scientific">Pseudomonas knackmussii (strain DSM 6978 / CCUG 54928 / LMG 23759 / B13)</name>
    <dbReference type="NCBI Taxonomy" id="1301098"/>
    <lineage>
        <taxon>Bacteria</taxon>
        <taxon>Pseudomonadati</taxon>
        <taxon>Pseudomonadota</taxon>
        <taxon>Gammaproteobacteria</taxon>
        <taxon>Pseudomonadales</taxon>
        <taxon>Pseudomonadaceae</taxon>
        <taxon>Pseudomonas</taxon>
    </lineage>
</organism>
<protein>
    <recommendedName>
        <fullName evidence="4">Prepilin-type N-terminal cleavage/methylation domain-containing protein</fullName>
    </recommendedName>
</protein>
<dbReference type="Pfam" id="PF07963">
    <property type="entry name" value="N_methyl"/>
    <property type="match status" value="1"/>
</dbReference>
<dbReference type="EMBL" id="HG322950">
    <property type="protein sequence ID" value="CDF82242.1"/>
    <property type="molecule type" value="Genomic_DNA"/>
</dbReference>
<dbReference type="InterPro" id="IPR012902">
    <property type="entry name" value="N_methyl_site"/>
</dbReference>
<evidence type="ECO:0008006" key="4">
    <source>
        <dbReference type="Google" id="ProtNLM"/>
    </source>
</evidence>
<accession>A0A024HCK7</accession>
<dbReference type="AlphaFoldDB" id="A0A024HCK7"/>
<proteinExistence type="predicted"/>
<keyword evidence="3" id="KW-1185">Reference proteome</keyword>